<keyword evidence="4" id="KW-1185">Reference proteome</keyword>
<dbReference type="PANTHER" id="PTHR47926">
    <property type="entry name" value="PENTATRICOPEPTIDE REPEAT-CONTAINING PROTEIN"/>
    <property type="match status" value="1"/>
</dbReference>
<evidence type="ECO:0000256" key="2">
    <source>
        <dbReference type="PROSITE-ProRule" id="PRU00708"/>
    </source>
</evidence>
<feature type="repeat" description="PPR" evidence="2">
    <location>
        <begin position="22"/>
        <end position="57"/>
    </location>
</feature>
<accession>A0ABC8RQN5</accession>
<feature type="repeat" description="PPR" evidence="2">
    <location>
        <begin position="322"/>
        <end position="356"/>
    </location>
</feature>
<name>A0ABC8RQN5_9AQUA</name>
<dbReference type="InterPro" id="IPR002885">
    <property type="entry name" value="PPR_rpt"/>
</dbReference>
<dbReference type="Pfam" id="PF13041">
    <property type="entry name" value="PPR_2"/>
    <property type="match status" value="2"/>
</dbReference>
<dbReference type="Pfam" id="PF13812">
    <property type="entry name" value="PPR_3"/>
    <property type="match status" value="1"/>
</dbReference>
<dbReference type="NCBIfam" id="TIGR00756">
    <property type="entry name" value="PPR"/>
    <property type="match status" value="4"/>
</dbReference>
<evidence type="ECO:0000313" key="4">
    <source>
        <dbReference type="Proteomes" id="UP001642360"/>
    </source>
</evidence>
<evidence type="ECO:0000256" key="1">
    <source>
        <dbReference type="ARBA" id="ARBA00022737"/>
    </source>
</evidence>
<proteinExistence type="predicted"/>
<dbReference type="InterPro" id="IPR046848">
    <property type="entry name" value="E_motif"/>
</dbReference>
<dbReference type="AlphaFoldDB" id="A0ABC8RQN5"/>
<reference evidence="3 4" key="1">
    <citation type="submission" date="2024-02" db="EMBL/GenBank/DDBJ databases">
        <authorList>
            <person name="Vignale AGUSTIN F."/>
            <person name="Sosa J E."/>
            <person name="Modenutti C."/>
        </authorList>
    </citation>
    <scope>NUCLEOTIDE SEQUENCE [LARGE SCALE GENOMIC DNA]</scope>
</reference>
<evidence type="ECO:0008006" key="5">
    <source>
        <dbReference type="Google" id="ProtNLM"/>
    </source>
</evidence>
<dbReference type="Pfam" id="PF01535">
    <property type="entry name" value="PPR"/>
    <property type="match status" value="2"/>
</dbReference>
<keyword evidence="1" id="KW-0677">Repeat</keyword>
<dbReference type="InterPro" id="IPR046960">
    <property type="entry name" value="PPR_At4g14850-like_plant"/>
</dbReference>
<comment type="caution">
    <text evidence="3">The sequence shown here is derived from an EMBL/GenBank/DDBJ whole genome shotgun (WGS) entry which is preliminary data.</text>
</comment>
<dbReference type="FunFam" id="1.25.40.10:FF:000573">
    <property type="entry name" value="Pentatricopeptide repeat-containing protein mitochondrial"/>
    <property type="match status" value="1"/>
</dbReference>
<dbReference type="PANTHER" id="PTHR47926:SF524">
    <property type="entry name" value="(WILD MALAYSIAN BANANA) HYPOTHETICAL PROTEIN"/>
    <property type="match status" value="1"/>
</dbReference>
<feature type="repeat" description="PPR" evidence="2">
    <location>
        <begin position="357"/>
        <end position="391"/>
    </location>
</feature>
<protein>
    <recommendedName>
        <fullName evidence="5">Pentatricopeptide repeat-containing protein</fullName>
    </recommendedName>
</protein>
<dbReference type="InterPro" id="IPR011990">
    <property type="entry name" value="TPR-like_helical_dom_sf"/>
</dbReference>
<evidence type="ECO:0000313" key="3">
    <source>
        <dbReference type="EMBL" id="CAK9147127.1"/>
    </source>
</evidence>
<dbReference type="Proteomes" id="UP001642360">
    <property type="component" value="Unassembled WGS sequence"/>
</dbReference>
<dbReference type="FunFam" id="1.25.40.10:FF:000453">
    <property type="entry name" value="Pentatricopeptide repeat-containing protein mitochondrial"/>
    <property type="match status" value="1"/>
</dbReference>
<dbReference type="Pfam" id="PF20431">
    <property type="entry name" value="E_motif"/>
    <property type="match status" value="1"/>
</dbReference>
<gene>
    <name evidence="3" type="ORF">ILEXP_LOCUS15005</name>
</gene>
<dbReference type="PROSITE" id="PS51375">
    <property type="entry name" value="PPR"/>
    <property type="match status" value="3"/>
</dbReference>
<sequence length="551" mass="61830">MYSKWGRIVEAEKVFRGMPNKDIVSWNAMLSGYTQEGTYGLEAISAFIEMVSEGMKLDHVSFTGAISACGHERNLELGRQIHSLTIRSGYGMHVSVCNVLISMYSKCEVVQDAQLVFKFMIDWNVVSWTTMLSIKEDDAMSLFNEMRRNEVYPNDVTFVGLIHAIATNNLVQEGQMVHGFCIKTSFLSELNVANSFITTYAKSESMKDSRKVFGELDHREIVSWNALISGYAQNGMSQEALQSFLSAIMESQPDQYTFGSVLNAVGAAESISLRHGQRCHSYLIKLGMNTDPIVSGALLDMYAKRGSICESERVFGEISERSQVAWTAIISAHARHGDYESVMSLFKEMERKDVKPDSITFLSVLTACGRKGMVDMGREIFYSMVEKHIIEPAAEHYSCMVDMLGRSGRLKEAEDFVAQIPGGPGLSVLQSLLGACRIHGNVEMGMRVANALMEMEPEESGSYVLMSNLYAEKEQWGKVAKIRKEMRDRRVTKEVGFSWADVGDINDSLSLHGFSSDDKSHPQYEEIYKMAEWIGTEMKFLERGRQNSCKI</sequence>
<dbReference type="Gene3D" id="1.25.40.10">
    <property type="entry name" value="Tetratricopeptide repeat domain"/>
    <property type="match status" value="4"/>
</dbReference>
<organism evidence="3 4">
    <name type="scientific">Ilex paraguariensis</name>
    <name type="common">yerba mate</name>
    <dbReference type="NCBI Taxonomy" id="185542"/>
    <lineage>
        <taxon>Eukaryota</taxon>
        <taxon>Viridiplantae</taxon>
        <taxon>Streptophyta</taxon>
        <taxon>Embryophyta</taxon>
        <taxon>Tracheophyta</taxon>
        <taxon>Spermatophyta</taxon>
        <taxon>Magnoliopsida</taxon>
        <taxon>eudicotyledons</taxon>
        <taxon>Gunneridae</taxon>
        <taxon>Pentapetalae</taxon>
        <taxon>asterids</taxon>
        <taxon>campanulids</taxon>
        <taxon>Aquifoliales</taxon>
        <taxon>Aquifoliaceae</taxon>
        <taxon>Ilex</taxon>
    </lineage>
</organism>
<dbReference type="EMBL" id="CAUOFW020001647">
    <property type="protein sequence ID" value="CAK9147127.1"/>
    <property type="molecule type" value="Genomic_DNA"/>
</dbReference>